<dbReference type="EMBL" id="CP015367">
    <property type="protein sequence ID" value="APT29656.1"/>
    <property type="molecule type" value="Genomic_DNA"/>
</dbReference>
<feature type="transmembrane region" description="Helical" evidence="1">
    <location>
        <begin position="346"/>
        <end position="367"/>
    </location>
</feature>
<proteinExistence type="predicted"/>
<evidence type="ECO:0000313" key="3">
    <source>
        <dbReference type="EMBL" id="SFG91528.1"/>
    </source>
</evidence>
<dbReference type="Proteomes" id="UP000199140">
    <property type="component" value="Unassembled WGS sequence"/>
</dbReference>
<dbReference type="EMBL" id="FOPK01000010">
    <property type="protein sequence ID" value="SFG91528.1"/>
    <property type="molecule type" value="Genomic_DNA"/>
</dbReference>
<protein>
    <submittedName>
        <fullName evidence="3">Uncharacterized iron-regulated membrane protein</fullName>
    </submittedName>
</protein>
<evidence type="ECO:0000313" key="4">
    <source>
        <dbReference type="Proteomes" id="UP000185487"/>
    </source>
</evidence>
<feature type="transmembrane region" description="Helical" evidence="1">
    <location>
        <begin position="21"/>
        <end position="45"/>
    </location>
</feature>
<keyword evidence="1" id="KW-0812">Transmembrane</keyword>
<reference evidence="2 4" key="1">
    <citation type="submission" date="2016-04" db="EMBL/GenBank/DDBJ databases">
        <title>Complete genome sequencing and analysis of CBMB27, Methylobacterium phyllosphaerae isolated from leaf tissues of rice (Oryza sativa L.).</title>
        <authorList>
            <person name="Lee Y."/>
            <person name="Hwangbo K."/>
            <person name="Chung H."/>
            <person name="Yoo J."/>
            <person name="Kim K.Y."/>
            <person name="Sa T.M."/>
            <person name="Um Y."/>
            <person name="Madhaiyan M."/>
        </authorList>
    </citation>
    <scope>NUCLEOTIDE SEQUENCE [LARGE SCALE GENOMIC DNA]</scope>
    <source>
        <strain evidence="2 4">CBMB27</strain>
    </source>
</reference>
<dbReference type="PANTHER" id="PTHR34219:SF3">
    <property type="entry name" value="BLL7967 PROTEIN"/>
    <property type="match status" value="1"/>
</dbReference>
<gene>
    <name evidence="2" type="ORF">MCBMB27_00365</name>
    <name evidence="3" type="ORF">SAMN05192567_11022</name>
</gene>
<feature type="transmembrane region" description="Helical" evidence="1">
    <location>
        <begin position="155"/>
        <end position="179"/>
    </location>
</feature>
<dbReference type="Pfam" id="PF03929">
    <property type="entry name" value="PepSY_TM"/>
    <property type="match status" value="1"/>
</dbReference>
<organism evidence="3 5">
    <name type="scientific">Methylobacterium phyllosphaerae</name>
    <dbReference type="NCBI Taxonomy" id="418223"/>
    <lineage>
        <taxon>Bacteria</taxon>
        <taxon>Pseudomonadati</taxon>
        <taxon>Pseudomonadota</taxon>
        <taxon>Alphaproteobacteria</taxon>
        <taxon>Hyphomicrobiales</taxon>
        <taxon>Methylobacteriaceae</taxon>
        <taxon>Methylobacterium</taxon>
    </lineage>
</organism>
<dbReference type="InterPro" id="IPR005625">
    <property type="entry name" value="PepSY-ass_TM"/>
</dbReference>
<keyword evidence="1" id="KW-1133">Transmembrane helix</keyword>
<accession>A0AAE8L6J9</accession>
<dbReference type="KEGG" id="mphy:MCBMB27_00365"/>
<evidence type="ECO:0000256" key="1">
    <source>
        <dbReference type="SAM" id="Phobius"/>
    </source>
</evidence>
<sequence>MISISLGAARRLRAFRLWSLIHTWTSLVSMAFLLLLCLTGLPLIFHHELNHALGYEAAVPDLAPGTPFVPLDRIAAAAIAHKPGEILQFLYFDPDETNTVLAGLSKTLKTAPSDSFVVLDRRTAQVLADDKPGAGPIGFLLQLHTDMFLGLPGKLFLGAMGLVFAAAIISGIVLYGPFMKKLDFGTVRRKRSSRIKWLDWHNLIGISTLAWVLVVGTTGTVNTWADLMLKMWQGGQLAEMTAPYRDVPRPLTLVSLDAAMSTARTAAGTMTPRLVAFPGTGFSSNNHYAVFMAGSTPLTARLLMPALIDAGTGQLTDMRAMPWYIQALFLSQPLHFGDYGGLPLKIIWAVLDVATIVVLASGVYLWLVRRRSALPRLTASRTLTTAEPGE</sequence>
<keyword evidence="4" id="KW-1185">Reference proteome</keyword>
<evidence type="ECO:0000313" key="5">
    <source>
        <dbReference type="Proteomes" id="UP000199140"/>
    </source>
</evidence>
<dbReference type="Proteomes" id="UP000185487">
    <property type="component" value="Chromosome"/>
</dbReference>
<dbReference type="PANTHER" id="PTHR34219">
    <property type="entry name" value="IRON-REGULATED INNER MEMBRANE PROTEIN-RELATED"/>
    <property type="match status" value="1"/>
</dbReference>
<dbReference type="AlphaFoldDB" id="A0AAE8L6J9"/>
<reference evidence="3 5" key="2">
    <citation type="submission" date="2016-10" db="EMBL/GenBank/DDBJ databases">
        <authorList>
            <person name="Varghese N."/>
            <person name="Submissions S."/>
        </authorList>
    </citation>
    <scope>NUCLEOTIDE SEQUENCE [LARGE SCALE GENOMIC DNA]</scope>
    <source>
        <strain evidence="3 5">CBMB27</strain>
    </source>
</reference>
<keyword evidence="1" id="KW-0472">Membrane</keyword>
<evidence type="ECO:0000313" key="2">
    <source>
        <dbReference type="EMBL" id="APT29656.1"/>
    </source>
</evidence>
<feature type="transmembrane region" description="Helical" evidence="1">
    <location>
        <begin position="200"/>
        <end position="221"/>
    </location>
</feature>
<name>A0AAE8L6J9_9HYPH</name>